<keyword evidence="15" id="KW-1185">Reference proteome</keyword>
<comment type="caution">
    <text evidence="14">The sequence shown here is derived from an EMBL/GenBank/DDBJ whole genome shotgun (WGS) entry which is preliminary data.</text>
</comment>
<evidence type="ECO:0000256" key="5">
    <source>
        <dbReference type="ARBA" id="ARBA00012730"/>
    </source>
</evidence>
<evidence type="ECO:0000256" key="1">
    <source>
        <dbReference type="ARBA" id="ARBA00004496"/>
    </source>
</evidence>
<name>A0AA38HRX5_9CUCU</name>
<dbReference type="InterPro" id="IPR023214">
    <property type="entry name" value="HAD_sf"/>
</dbReference>
<evidence type="ECO:0000256" key="11">
    <source>
        <dbReference type="PIRSR" id="PIRSR605002-2"/>
    </source>
</evidence>
<feature type="binding site" evidence="12">
    <location>
        <position position="210"/>
    </location>
    <ligand>
        <name>Mg(2+)</name>
        <dbReference type="ChEBI" id="CHEBI:18420"/>
        <label>1</label>
    </ligand>
</feature>
<dbReference type="Pfam" id="PF03332">
    <property type="entry name" value="PMM"/>
    <property type="match status" value="1"/>
</dbReference>
<comment type="pathway">
    <text evidence="2 13">Nucleotide-sugar biosynthesis; GDP-alpha-D-mannose biosynthesis; alpha-D-mannose 1-phosphate from D-fructose 6-phosphate: step 2/2.</text>
</comment>
<evidence type="ECO:0000256" key="3">
    <source>
        <dbReference type="ARBA" id="ARBA00009736"/>
    </source>
</evidence>
<dbReference type="Gene3D" id="3.30.1240.20">
    <property type="match status" value="1"/>
</dbReference>
<comment type="similarity">
    <text evidence="3 13">Belongs to the eukaryotic PMM family.</text>
</comment>
<dbReference type="GO" id="GO:0004615">
    <property type="term" value="F:phosphomannomutase activity"/>
    <property type="evidence" value="ECO:0007669"/>
    <property type="project" value="UniProtKB-EC"/>
</dbReference>
<gene>
    <name evidence="14" type="ORF">Zmor_025590</name>
</gene>
<comment type="cofactor">
    <cofactor evidence="12">
        <name>Mg(2+)</name>
        <dbReference type="ChEBI" id="CHEBI:18420"/>
    </cofactor>
</comment>
<feature type="binding site" evidence="11">
    <location>
        <position position="20"/>
    </location>
    <ligand>
        <name>alpha-D-mannose 1-phosphate</name>
        <dbReference type="ChEBI" id="CHEBI:58409"/>
    </ligand>
</feature>
<dbReference type="EC" id="5.4.2.8" evidence="5 13"/>
<organism evidence="14 15">
    <name type="scientific">Zophobas morio</name>
    <dbReference type="NCBI Taxonomy" id="2755281"/>
    <lineage>
        <taxon>Eukaryota</taxon>
        <taxon>Metazoa</taxon>
        <taxon>Ecdysozoa</taxon>
        <taxon>Arthropoda</taxon>
        <taxon>Hexapoda</taxon>
        <taxon>Insecta</taxon>
        <taxon>Pterygota</taxon>
        <taxon>Neoptera</taxon>
        <taxon>Endopterygota</taxon>
        <taxon>Coleoptera</taxon>
        <taxon>Polyphaga</taxon>
        <taxon>Cucujiformia</taxon>
        <taxon>Tenebrionidae</taxon>
        <taxon>Zophobas</taxon>
    </lineage>
</organism>
<evidence type="ECO:0000256" key="12">
    <source>
        <dbReference type="PIRSR" id="PIRSR605002-3"/>
    </source>
</evidence>
<evidence type="ECO:0000256" key="4">
    <source>
        <dbReference type="ARBA" id="ARBA00011738"/>
    </source>
</evidence>
<dbReference type="InterPro" id="IPR036412">
    <property type="entry name" value="HAD-like_sf"/>
</dbReference>
<reference evidence="14" key="1">
    <citation type="journal article" date="2023" name="G3 (Bethesda)">
        <title>Whole genome assemblies of Zophobas morio and Tenebrio molitor.</title>
        <authorList>
            <person name="Kaur S."/>
            <person name="Stinson S.A."/>
            <person name="diCenzo G.C."/>
        </authorList>
    </citation>
    <scope>NUCLEOTIDE SEQUENCE</scope>
    <source>
        <strain evidence="14">QUZm001</strain>
    </source>
</reference>
<feature type="binding site" evidence="12">
    <location>
        <position position="222"/>
    </location>
    <ligand>
        <name>Mg(2+)</name>
        <dbReference type="ChEBI" id="CHEBI:18420"/>
        <label>1</label>
    </ligand>
</feature>
<dbReference type="GO" id="GO:0006013">
    <property type="term" value="P:mannose metabolic process"/>
    <property type="evidence" value="ECO:0007669"/>
    <property type="project" value="TreeGrafter"/>
</dbReference>
<evidence type="ECO:0000256" key="7">
    <source>
        <dbReference type="ARBA" id="ARBA00022723"/>
    </source>
</evidence>
<dbReference type="CDD" id="cd02585">
    <property type="entry name" value="HAD_PMM"/>
    <property type="match status" value="1"/>
</dbReference>
<dbReference type="SFLD" id="SFLDF00445">
    <property type="entry name" value="alpha-phosphomannomutase"/>
    <property type="match status" value="1"/>
</dbReference>
<keyword evidence="8 12" id="KW-0460">Magnesium</keyword>
<dbReference type="InterPro" id="IPR005002">
    <property type="entry name" value="PMM"/>
</dbReference>
<evidence type="ECO:0000256" key="9">
    <source>
        <dbReference type="ARBA" id="ARBA00023235"/>
    </source>
</evidence>
<dbReference type="SFLD" id="SFLDG01143">
    <property type="entry name" value="C2.B.3:_Phosphomannomutase_Lik"/>
    <property type="match status" value="1"/>
</dbReference>
<evidence type="ECO:0000313" key="14">
    <source>
        <dbReference type="EMBL" id="KAJ3642838.1"/>
    </source>
</evidence>
<keyword evidence="9 13" id="KW-0413">Isomerase</keyword>
<comment type="catalytic activity">
    <reaction evidence="13">
        <text>alpha-D-mannose 1-phosphate = D-mannose 6-phosphate</text>
        <dbReference type="Rhea" id="RHEA:11140"/>
        <dbReference type="ChEBI" id="CHEBI:58409"/>
        <dbReference type="ChEBI" id="CHEBI:58735"/>
        <dbReference type="EC" id="5.4.2.8"/>
    </reaction>
</comment>
<evidence type="ECO:0000313" key="15">
    <source>
        <dbReference type="Proteomes" id="UP001168821"/>
    </source>
</evidence>
<keyword evidence="7 12" id="KW-0479">Metal-binding</keyword>
<dbReference type="PANTHER" id="PTHR10466:SF0">
    <property type="entry name" value="PHOSPHOMANNOMUTASE"/>
    <property type="match status" value="1"/>
</dbReference>
<keyword evidence="6 13" id="KW-0963">Cytoplasm</keyword>
<accession>A0AA38HRX5</accession>
<dbReference type="AlphaFoldDB" id="A0AA38HRX5"/>
<dbReference type="Proteomes" id="UP001168821">
    <property type="component" value="Unassembled WGS sequence"/>
</dbReference>
<dbReference type="GO" id="GO:0005829">
    <property type="term" value="C:cytosol"/>
    <property type="evidence" value="ECO:0007669"/>
    <property type="project" value="TreeGrafter"/>
</dbReference>
<dbReference type="SFLD" id="SFLDS00003">
    <property type="entry name" value="Haloacid_Dehalogenase"/>
    <property type="match status" value="1"/>
</dbReference>
<comment type="function">
    <text evidence="13">Involved in the synthesis of the GDP-mannose and dolichol-phosphate-mannose required for a number of critical mannosyl transfer reactions.</text>
</comment>
<dbReference type="GO" id="GO:0046872">
    <property type="term" value="F:metal ion binding"/>
    <property type="evidence" value="ECO:0007669"/>
    <property type="project" value="UniProtKB-KW"/>
</dbReference>
<feature type="active site" description="Nucleophile" evidence="10">
    <location>
        <position position="11"/>
    </location>
</feature>
<comment type="subcellular location">
    <subcellularLocation>
        <location evidence="1 13">Cytoplasm</location>
    </subcellularLocation>
</comment>
<feature type="binding site" evidence="11">
    <location>
        <position position="142"/>
    </location>
    <ligand>
        <name>alpha-D-mannose 1-phosphate</name>
        <dbReference type="ChEBI" id="CHEBI:58409"/>
    </ligand>
</feature>
<dbReference type="InterPro" id="IPR043169">
    <property type="entry name" value="PMM_cap"/>
</dbReference>
<dbReference type="SFLD" id="SFLDG01140">
    <property type="entry name" value="C2.B:_Phosphomannomutase_and_P"/>
    <property type="match status" value="1"/>
</dbReference>
<dbReference type="GO" id="GO:0009298">
    <property type="term" value="P:GDP-mannose biosynthetic process"/>
    <property type="evidence" value="ECO:0007669"/>
    <property type="project" value="InterPro"/>
</dbReference>
<feature type="binding site" evidence="12">
    <location>
        <position position="11"/>
    </location>
    <ligand>
        <name>Mg(2+)</name>
        <dbReference type="ChEBI" id="CHEBI:18420"/>
        <label>1</label>
    </ligand>
</feature>
<feature type="binding site" evidence="12">
    <location>
        <position position="13"/>
    </location>
    <ligand>
        <name>Mg(2+)</name>
        <dbReference type="ChEBI" id="CHEBI:18420"/>
        <label>1</label>
    </ligand>
</feature>
<dbReference type="PANTHER" id="PTHR10466">
    <property type="entry name" value="PHOSPHOMANNOMUTASE"/>
    <property type="match status" value="1"/>
</dbReference>
<feature type="binding site" evidence="11">
    <location>
        <position position="180"/>
    </location>
    <ligand>
        <name>alpha-D-mannose 1-phosphate</name>
        <dbReference type="ChEBI" id="CHEBI:58409"/>
    </ligand>
</feature>
<evidence type="ECO:0000256" key="6">
    <source>
        <dbReference type="ARBA" id="ARBA00022490"/>
    </source>
</evidence>
<dbReference type="EMBL" id="JALNTZ010000008">
    <property type="protein sequence ID" value="KAJ3642838.1"/>
    <property type="molecule type" value="Genomic_DNA"/>
</dbReference>
<feature type="binding site" evidence="11">
    <location>
        <position position="182"/>
    </location>
    <ligand>
        <name>alpha-D-mannose 1-phosphate</name>
        <dbReference type="ChEBI" id="CHEBI:58409"/>
    </ligand>
</feature>
<dbReference type="InterPro" id="IPR006379">
    <property type="entry name" value="HAD-SF_hydro_IIB"/>
</dbReference>
<dbReference type="GO" id="GO:0006487">
    <property type="term" value="P:protein N-linked glycosylation"/>
    <property type="evidence" value="ECO:0007669"/>
    <property type="project" value="TreeGrafter"/>
</dbReference>
<comment type="subunit">
    <text evidence="4 13">Homodimer.</text>
</comment>
<dbReference type="NCBIfam" id="TIGR01484">
    <property type="entry name" value="HAD-SF-IIB"/>
    <property type="match status" value="1"/>
</dbReference>
<sequence>MSPKKIMCLFDVDGTLTKARQTIDPAFDEFIQTKIKPLCTLGVVGGSDFKKIAEQLNGDDMIFRFDYVFPENGLVQFKFGKEVGRQSIQKFMGEEKLQTIINFSLGYLAKVVLPVKRGTFIEFRSGMLNICPIGRSCSQEERDSFEKYDKEFQVRQTMIDVLKKKFPDIGLSYAIGGQISFDVFPHGWDKTYCLRHLENEGFDEIHFFGDKTDEGGNDHEIFNDPRTIGHKVTSPEDTRKQLVQLFDL</sequence>
<evidence type="ECO:0000256" key="13">
    <source>
        <dbReference type="RuleBase" id="RU361118"/>
    </source>
</evidence>
<dbReference type="FunFam" id="3.30.1240.20:FF:000001">
    <property type="entry name" value="Phosphomannomutase"/>
    <property type="match status" value="1"/>
</dbReference>
<feature type="binding site" evidence="12">
    <location>
        <position position="227"/>
    </location>
    <ligand>
        <name>Mg(2+)</name>
        <dbReference type="ChEBI" id="CHEBI:18420"/>
        <label>1</label>
    </ligand>
</feature>
<feature type="binding site" evidence="11">
    <location>
        <position position="124"/>
    </location>
    <ligand>
        <name>alpha-D-mannose 1-phosphate</name>
        <dbReference type="ChEBI" id="CHEBI:58409"/>
    </ligand>
</feature>
<proteinExistence type="inferred from homology"/>
<evidence type="ECO:0000256" key="2">
    <source>
        <dbReference type="ARBA" id="ARBA00004699"/>
    </source>
</evidence>
<protein>
    <recommendedName>
        <fullName evidence="5 13">Phosphomannomutase</fullName>
        <ecNumber evidence="5 13">5.4.2.8</ecNumber>
    </recommendedName>
</protein>
<evidence type="ECO:0000256" key="8">
    <source>
        <dbReference type="ARBA" id="ARBA00022842"/>
    </source>
</evidence>
<feature type="binding site" evidence="12">
    <location>
        <position position="224"/>
    </location>
    <ligand>
        <name>Mg(2+)</name>
        <dbReference type="ChEBI" id="CHEBI:18420"/>
        <label>1</label>
    </ligand>
</feature>
<dbReference type="SUPFAM" id="SSF56784">
    <property type="entry name" value="HAD-like"/>
    <property type="match status" value="1"/>
</dbReference>
<evidence type="ECO:0000256" key="10">
    <source>
        <dbReference type="PIRSR" id="PIRSR605002-1"/>
    </source>
</evidence>
<feature type="active site" description="Proton donor/acceptor" evidence="10">
    <location>
        <position position="13"/>
    </location>
</feature>
<dbReference type="Gene3D" id="3.40.50.1000">
    <property type="entry name" value="HAD superfamily/HAD-like"/>
    <property type="match status" value="1"/>
</dbReference>
<feature type="binding site" evidence="11">
    <location>
        <position position="135"/>
    </location>
    <ligand>
        <name>alpha-D-mannose 1-phosphate</name>
        <dbReference type="ChEBI" id="CHEBI:58409"/>
    </ligand>
</feature>